<dbReference type="EMBL" id="JACLAU010000019">
    <property type="protein sequence ID" value="MBC2652423.1"/>
    <property type="molecule type" value="Genomic_DNA"/>
</dbReference>
<name>A0A7X1F8P9_9SPHN</name>
<evidence type="ECO:0000256" key="1">
    <source>
        <dbReference type="SAM" id="Phobius"/>
    </source>
</evidence>
<dbReference type="Proteomes" id="UP000520156">
    <property type="component" value="Unassembled WGS sequence"/>
</dbReference>
<organism evidence="2 3">
    <name type="scientific">Novosphingobium aerophilum</name>
    <dbReference type="NCBI Taxonomy" id="2839843"/>
    <lineage>
        <taxon>Bacteria</taxon>
        <taxon>Pseudomonadati</taxon>
        <taxon>Pseudomonadota</taxon>
        <taxon>Alphaproteobacteria</taxon>
        <taxon>Sphingomonadales</taxon>
        <taxon>Sphingomonadaceae</taxon>
        <taxon>Novosphingobium</taxon>
    </lineage>
</organism>
<evidence type="ECO:0000313" key="2">
    <source>
        <dbReference type="EMBL" id="MBC2652423.1"/>
    </source>
</evidence>
<protein>
    <submittedName>
        <fullName evidence="2">Uncharacterized protein</fullName>
    </submittedName>
</protein>
<accession>A0A7X1F8P9</accession>
<comment type="caution">
    <text evidence="2">The sequence shown here is derived from an EMBL/GenBank/DDBJ whole genome shotgun (WGS) entry which is preliminary data.</text>
</comment>
<feature type="transmembrane region" description="Helical" evidence="1">
    <location>
        <begin position="50"/>
        <end position="67"/>
    </location>
</feature>
<keyword evidence="3" id="KW-1185">Reference proteome</keyword>
<keyword evidence="1" id="KW-0812">Transmembrane</keyword>
<reference evidence="2 3" key="1">
    <citation type="submission" date="2020-08" db="EMBL/GenBank/DDBJ databases">
        <title>The genome sequence of Novosphingobium flavum 4Y4.</title>
        <authorList>
            <person name="Liu Y."/>
        </authorList>
    </citation>
    <scope>NUCLEOTIDE SEQUENCE [LARGE SCALE GENOMIC DNA]</scope>
    <source>
        <strain evidence="2 3">4Y4</strain>
    </source>
</reference>
<gene>
    <name evidence="2" type="ORF">H7F49_11980</name>
</gene>
<keyword evidence="1" id="KW-0472">Membrane</keyword>
<sequence length="73" mass="8097">MVRARRPSMDHDRYGLDGMPISCRGADCDPVTGIQFPRYSEGDAGGIPHLRLVLAVMMALFVAIFIWQSNIFG</sequence>
<dbReference type="AlphaFoldDB" id="A0A7X1F8P9"/>
<keyword evidence="1" id="KW-1133">Transmembrane helix</keyword>
<evidence type="ECO:0000313" key="3">
    <source>
        <dbReference type="Proteomes" id="UP000520156"/>
    </source>
</evidence>
<proteinExistence type="predicted"/>